<dbReference type="AlphaFoldDB" id="A0A8H6RP04"/>
<dbReference type="InterPro" id="IPR021765">
    <property type="entry name" value="UstYa-like"/>
</dbReference>
<keyword evidence="3" id="KW-1185">Reference proteome</keyword>
<dbReference type="Proteomes" id="UP000660729">
    <property type="component" value="Unassembled WGS sequence"/>
</dbReference>
<dbReference type="PANTHER" id="PTHR33365:SF14">
    <property type="entry name" value="TAT PATHWAY SIGNAL SEQUENCE"/>
    <property type="match status" value="1"/>
</dbReference>
<sequence length="323" mass="37235">MAAPAYSGMNLHVDRKVVNGQIWDDGSNVFRQDPSPEVDAAWENLTMSLGRIFITEEDWVRMGHSTRLGAKWPGDPGGKTYVGEFAVGHLLHCLNVLRKAAHLSYYEKRIPLNPFYWGHFSHCLDMIREDLMCQASLDVYPVVWMSHQDGPMPTLSINRKCRRWEDLLEYQATHGLTEAQDERMRTARRTPDAEEYEMPIEGIRMQQSLAEYHKLPDEAFKSLSTSAKPGDLAEVKRDVDAKDDYYARNYYVYHYAKADDTDKVKRDVDAKDDYYARNYYVYHYAKADDTDKVKSDADAAVEMPEHVKRAIAETQDISNALEM</sequence>
<gene>
    <name evidence="2" type="ORF">HII31_04523</name>
</gene>
<evidence type="ECO:0000313" key="2">
    <source>
        <dbReference type="EMBL" id="KAF7194167.1"/>
    </source>
</evidence>
<proteinExistence type="inferred from homology"/>
<dbReference type="GO" id="GO:0043386">
    <property type="term" value="P:mycotoxin biosynthetic process"/>
    <property type="evidence" value="ECO:0007669"/>
    <property type="project" value="InterPro"/>
</dbReference>
<dbReference type="EMBL" id="JABCIY010000064">
    <property type="protein sequence ID" value="KAF7194167.1"/>
    <property type="molecule type" value="Genomic_DNA"/>
</dbReference>
<dbReference type="Pfam" id="PF11807">
    <property type="entry name" value="UstYa"/>
    <property type="match status" value="1"/>
</dbReference>
<comment type="caution">
    <text evidence="2">The sequence shown here is derived from an EMBL/GenBank/DDBJ whole genome shotgun (WGS) entry which is preliminary data.</text>
</comment>
<dbReference type="OrthoDB" id="3687641at2759"/>
<comment type="similarity">
    <text evidence="1">Belongs to the ustYa family.</text>
</comment>
<name>A0A8H6RP04_9PEZI</name>
<evidence type="ECO:0000313" key="3">
    <source>
        <dbReference type="Proteomes" id="UP000660729"/>
    </source>
</evidence>
<accession>A0A8H6RP04</accession>
<dbReference type="PANTHER" id="PTHR33365">
    <property type="entry name" value="YALI0B05434P"/>
    <property type="match status" value="1"/>
</dbReference>
<organism evidence="2 3">
    <name type="scientific">Pseudocercospora fuligena</name>
    <dbReference type="NCBI Taxonomy" id="685502"/>
    <lineage>
        <taxon>Eukaryota</taxon>
        <taxon>Fungi</taxon>
        <taxon>Dikarya</taxon>
        <taxon>Ascomycota</taxon>
        <taxon>Pezizomycotina</taxon>
        <taxon>Dothideomycetes</taxon>
        <taxon>Dothideomycetidae</taxon>
        <taxon>Mycosphaerellales</taxon>
        <taxon>Mycosphaerellaceae</taxon>
        <taxon>Pseudocercospora</taxon>
    </lineage>
</organism>
<evidence type="ECO:0000256" key="1">
    <source>
        <dbReference type="ARBA" id="ARBA00035112"/>
    </source>
</evidence>
<protein>
    <submittedName>
        <fullName evidence="2">Phenylalanine aminomutase (L-beta-phenylalanine forming)</fullName>
    </submittedName>
</protein>
<reference evidence="2" key="1">
    <citation type="submission" date="2020-04" db="EMBL/GenBank/DDBJ databases">
        <title>Draft genome resource of the tomato pathogen Pseudocercospora fuligena.</title>
        <authorList>
            <person name="Zaccaron A."/>
        </authorList>
    </citation>
    <scope>NUCLEOTIDE SEQUENCE</scope>
    <source>
        <strain evidence="2">PF001</strain>
    </source>
</reference>